<proteinExistence type="predicted"/>
<protein>
    <submittedName>
        <fullName evidence="2">Uncharacterized protein</fullName>
    </submittedName>
</protein>
<dbReference type="STRING" id="283909.R7UND9"/>
<dbReference type="SUPFAM" id="SSF48452">
    <property type="entry name" value="TPR-like"/>
    <property type="match status" value="1"/>
</dbReference>
<keyword evidence="1" id="KW-0802">TPR repeat</keyword>
<dbReference type="Gene3D" id="1.25.40.10">
    <property type="entry name" value="Tetratricopeptide repeat domain"/>
    <property type="match status" value="1"/>
</dbReference>
<reference evidence="3" key="1">
    <citation type="submission" date="2012-12" db="EMBL/GenBank/DDBJ databases">
        <authorList>
            <person name="Hellsten U."/>
            <person name="Grimwood J."/>
            <person name="Chapman J.A."/>
            <person name="Shapiro H."/>
            <person name="Aerts A."/>
            <person name="Otillar R.P."/>
            <person name="Terry A.Y."/>
            <person name="Boore J.L."/>
            <person name="Simakov O."/>
            <person name="Marletaz F."/>
            <person name="Cho S.-J."/>
            <person name="Edsinger-Gonzales E."/>
            <person name="Havlak P."/>
            <person name="Kuo D.-H."/>
            <person name="Larsson T."/>
            <person name="Lv J."/>
            <person name="Arendt D."/>
            <person name="Savage R."/>
            <person name="Osoegawa K."/>
            <person name="de Jong P."/>
            <person name="Lindberg D.R."/>
            <person name="Seaver E.C."/>
            <person name="Weisblat D.A."/>
            <person name="Putnam N.H."/>
            <person name="Grigoriev I.V."/>
            <person name="Rokhsar D.S."/>
        </authorList>
    </citation>
    <scope>NUCLEOTIDE SEQUENCE</scope>
    <source>
        <strain evidence="3">I ESC-2004</strain>
    </source>
</reference>
<evidence type="ECO:0000256" key="1">
    <source>
        <dbReference type="PROSITE-ProRule" id="PRU00339"/>
    </source>
</evidence>
<dbReference type="InterPro" id="IPR019734">
    <property type="entry name" value="TPR_rpt"/>
</dbReference>
<dbReference type="Proteomes" id="UP000014760">
    <property type="component" value="Unassembled WGS sequence"/>
</dbReference>
<dbReference type="OrthoDB" id="19588at2759"/>
<dbReference type="EnsemblMetazoa" id="CapteT30250">
    <property type="protein sequence ID" value="CapteP30250"/>
    <property type="gene ID" value="CapteG30250"/>
</dbReference>
<reference evidence="3" key="2">
    <citation type="journal article" date="2013" name="Nature">
        <title>Insights into bilaterian evolution from three spiralian genomes.</title>
        <authorList>
            <person name="Simakov O."/>
            <person name="Marletaz F."/>
            <person name="Cho S.J."/>
            <person name="Edsinger-Gonzales E."/>
            <person name="Havlak P."/>
            <person name="Hellsten U."/>
            <person name="Kuo D.H."/>
            <person name="Larsson T."/>
            <person name="Lv J."/>
            <person name="Arendt D."/>
            <person name="Savage R."/>
            <person name="Osoegawa K."/>
            <person name="de Jong P."/>
            <person name="Grimwood J."/>
            <person name="Chapman J.A."/>
            <person name="Shapiro H."/>
            <person name="Aerts A."/>
            <person name="Otillar R.P."/>
            <person name="Terry A.Y."/>
            <person name="Boore J.L."/>
            <person name="Grigoriev I.V."/>
            <person name="Lindberg D.R."/>
            <person name="Seaver E.C."/>
            <person name="Weisblat D.A."/>
            <person name="Putnam N.H."/>
            <person name="Rokhsar D.S."/>
        </authorList>
    </citation>
    <scope>NUCLEOTIDE SEQUENCE</scope>
    <source>
        <strain evidence="3">I ESC-2004</strain>
    </source>
</reference>
<dbReference type="PANTHER" id="PTHR44809:SF1">
    <property type="entry name" value="PROTEIN O-MANNOSYL-TRANSFERASE TMTC1"/>
    <property type="match status" value="1"/>
</dbReference>
<dbReference type="HOGENOM" id="CLU_2405632_0_0_1"/>
<dbReference type="EMBL" id="AMQN01008014">
    <property type="status" value="NOT_ANNOTATED_CDS"/>
    <property type="molecule type" value="Genomic_DNA"/>
</dbReference>
<dbReference type="PANTHER" id="PTHR44809">
    <property type="match status" value="1"/>
</dbReference>
<dbReference type="InterPro" id="IPR011990">
    <property type="entry name" value="TPR-like_helical_dom_sf"/>
</dbReference>
<dbReference type="PROSITE" id="PS50005">
    <property type="entry name" value="TPR"/>
    <property type="match status" value="1"/>
</dbReference>
<keyword evidence="3" id="KW-1185">Reference proteome</keyword>
<dbReference type="OMA" id="WETAIDH"/>
<evidence type="ECO:0000313" key="2">
    <source>
        <dbReference type="EnsemblMetazoa" id="CapteP30250"/>
    </source>
</evidence>
<sequence length="98" mass="10897">MLSLGVLVLPFIPASGLLFTVGFVLAERVLYIPRHAQPGAYILISGLHVLPHNAKLHYNFGNLLKDTGRPIEAMSHYEKAIKYWPEYSSAHNNLGTLL</sequence>
<name>X2B2L9_CAPTE</name>
<evidence type="ECO:0000313" key="3">
    <source>
        <dbReference type="Proteomes" id="UP000014760"/>
    </source>
</evidence>
<reference evidence="2" key="3">
    <citation type="submission" date="2015-06" db="UniProtKB">
        <authorList>
            <consortium name="EnsemblMetazoa"/>
        </authorList>
    </citation>
    <scope>IDENTIFICATION</scope>
</reference>
<dbReference type="SMART" id="SM00028">
    <property type="entry name" value="TPR"/>
    <property type="match status" value="1"/>
</dbReference>
<accession>X2B2L9</accession>
<feature type="repeat" description="TPR" evidence="1">
    <location>
        <begin position="54"/>
        <end position="87"/>
    </location>
</feature>
<dbReference type="InterPro" id="IPR052943">
    <property type="entry name" value="TMTC_O-mannosyl-trnsfr"/>
</dbReference>
<organism evidence="2 3">
    <name type="scientific">Capitella teleta</name>
    <name type="common">Polychaete worm</name>
    <dbReference type="NCBI Taxonomy" id="283909"/>
    <lineage>
        <taxon>Eukaryota</taxon>
        <taxon>Metazoa</taxon>
        <taxon>Spiralia</taxon>
        <taxon>Lophotrochozoa</taxon>
        <taxon>Annelida</taxon>
        <taxon>Polychaeta</taxon>
        <taxon>Sedentaria</taxon>
        <taxon>Scolecida</taxon>
        <taxon>Capitellidae</taxon>
        <taxon>Capitella</taxon>
    </lineage>
</organism>